<evidence type="ECO:0000313" key="2">
    <source>
        <dbReference type="EMBL" id="MBB3043566.1"/>
    </source>
</evidence>
<dbReference type="AlphaFoldDB" id="A0A7W4VXF6"/>
<keyword evidence="1" id="KW-1133">Transmembrane helix</keyword>
<dbReference type="EMBL" id="JACHWR010000002">
    <property type="protein sequence ID" value="MBB3043566.1"/>
    <property type="molecule type" value="Genomic_DNA"/>
</dbReference>
<evidence type="ECO:0000256" key="1">
    <source>
        <dbReference type="SAM" id="Phobius"/>
    </source>
</evidence>
<keyword evidence="3" id="KW-1185">Reference proteome</keyword>
<evidence type="ECO:0000313" key="3">
    <source>
        <dbReference type="Proteomes" id="UP000589626"/>
    </source>
</evidence>
<comment type="caution">
    <text evidence="2">The sequence shown here is derived from an EMBL/GenBank/DDBJ whole genome shotgun (WGS) entry which is preliminary data.</text>
</comment>
<keyword evidence="1" id="KW-0812">Transmembrane</keyword>
<feature type="transmembrane region" description="Helical" evidence="1">
    <location>
        <begin position="35"/>
        <end position="58"/>
    </location>
</feature>
<feature type="transmembrane region" description="Helical" evidence="1">
    <location>
        <begin position="7"/>
        <end position="29"/>
    </location>
</feature>
<dbReference type="RefSeq" id="WP_183593371.1">
    <property type="nucleotide sequence ID" value="NZ_JACHWR010000002.1"/>
</dbReference>
<accession>A0A7W4VXF6</accession>
<proteinExistence type="predicted"/>
<reference evidence="2 3" key="1">
    <citation type="submission" date="2020-08" db="EMBL/GenBank/DDBJ databases">
        <title>Sequencing the genomes of 1000 actinobacteria strains.</title>
        <authorList>
            <person name="Klenk H.-P."/>
        </authorList>
    </citation>
    <scope>NUCLEOTIDE SEQUENCE [LARGE SCALE GENOMIC DNA]</scope>
    <source>
        <strain evidence="2 3">DSM 105498</strain>
    </source>
</reference>
<keyword evidence="1" id="KW-0472">Membrane</keyword>
<name>A0A7W4VXF6_9ACTN</name>
<protein>
    <submittedName>
        <fullName evidence="2">Uncharacterized protein</fullName>
    </submittedName>
</protein>
<organism evidence="2 3">
    <name type="scientific">Nocardioides soli</name>
    <dbReference type="NCBI Taxonomy" id="1036020"/>
    <lineage>
        <taxon>Bacteria</taxon>
        <taxon>Bacillati</taxon>
        <taxon>Actinomycetota</taxon>
        <taxon>Actinomycetes</taxon>
        <taxon>Propionibacteriales</taxon>
        <taxon>Nocardioidaceae</taxon>
        <taxon>Nocardioides</taxon>
    </lineage>
</organism>
<gene>
    <name evidence="2" type="ORF">FHU40_003384</name>
</gene>
<feature type="transmembrane region" description="Helical" evidence="1">
    <location>
        <begin position="70"/>
        <end position="90"/>
    </location>
</feature>
<dbReference type="Proteomes" id="UP000589626">
    <property type="component" value="Unassembled WGS sequence"/>
</dbReference>
<sequence length="94" mass="9968">MYNSHAFLMCVPLPLAIAVGGVVTLVGGVGGGREAASAVLAIVGGLAVAIAYLLRYLPVQRTSTKTRTRVIFLSRLVWISWFAGLAVLWLRGRG</sequence>